<dbReference type="AlphaFoldDB" id="A0A3T1CJY0"/>
<organism evidence="3 4">
    <name type="scientific">Qipengyuania flava</name>
    <dbReference type="NCBI Taxonomy" id="192812"/>
    <lineage>
        <taxon>Bacteria</taxon>
        <taxon>Pseudomonadati</taxon>
        <taxon>Pseudomonadota</taxon>
        <taxon>Alphaproteobacteria</taxon>
        <taxon>Sphingomonadales</taxon>
        <taxon>Erythrobacteraceae</taxon>
        <taxon>Qipengyuania</taxon>
    </lineage>
</organism>
<dbReference type="SUPFAM" id="SSF51182">
    <property type="entry name" value="RmlC-like cupins"/>
    <property type="match status" value="1"/>
</dbReference>
<keyword evidence="1" id="KW-0479">Metal-binding</keyword>
<accession>A0A3T1CJY0</accession>
<proteinExistence type="predicted"/>
<dbReference type="PANTHER" id="PTHR42742:SF3">
    <property type="entry name" value="FRUCTOKINASE"/>
    <property type="match status" value="1"/>
</dbReference>
<evidence type="ECO:0000313" key="3">
    <source>
        <dbReference type="EMBL" id="BBI21168.1"/>
    </source>
</evidence>
<dbReference type="Proteomes" id="UP000290057">
    <property type="component" value="Chromosome"/>
</dbReference>
<dbReference type="GO" id="GO:0046872">
    <property type="term" value="F:metal ion binding"/>
    <property type="evidence" value="ECO:0007669"/>
    <property type="project" value="UniProtKB-KW"/>
</dbReference>
<evidence type="ECO:0000256" key="2">
    <source>
        <dbReference type="ARBA" id="ARBA00022833"/>
    </source>
</evidence>
<dbReference type="GO" id="GO:0016853">
    <property type="term" value="F:isomerase activity"/>
    <property type="evidence" value="ECO:0007669"/>
    <property type="project" value="UniProtKB-KW"/>
</dbReference>
<name>A0A3T1CJY0_9SPHN</name>
<dbReference type="PANTHER" id="PTHR42742">
    <property type="entry name" value="TRANSCRIPTIONAL REPRESSOR MPRA"/>
    <property type="match status" value="1"/>
</dbReference>
<keyword evidence="3" id="KW-0413">Isomerase</keyword>
<dbReference type="EMBL" id="AP019389">
    <property type="protein sequence ID" value="BBI21168.1"/>
    <property type="molecule type" value="Genomic_DNA"/>
</dbReference>
<dbReference type="CDD" id="cd07010">
    <property type="entry name" value="cupin_PMI_type_I_N_bac"/>
    <property type="match status" value="1"/>
</dbReference>
<dbReference type="InterPro" id="IPR051804">
    <property type="entry name" value="Carb_Metab_Reg_Kinase/Isom"/>
</dbReference>
<dbReference type="Gene3D" id="2.60.120.10">
    <property type="entry name" value="Jelly Rolls"/>
    <property type="match status" value="1"/>
</dbReference>
<evidence type="ECO:0000256" key="1">
    <source>
        <dbReference type="ARBA" id="ARBA00022723"/>
    </source>
</evidence>
<dbReference type="InterPro" id="IPR014710">
    <property type="entry name" value="RmlC-like_jellyroll"/>
</dbReference>
<keyword evidence="2" id="KW-0862">Zinc</keyword>
<reference evidence="3 4" key="1">
    <citation type="submission" date="2019-01" db="EMBL/GenBank/DDBJ databases">
        <title>Complete genome sequence of Erythrobacter flavus KJ5.</title>
        <authorList>
            <person name="Kanesaki Y."/>
            <person name="Brotosudarmo T."/>
            <person name="Moriuchi R."/>
            <person name="Awai K."/>
        </authorList>
    </citation>
    <scope>NUCLEOTIDE SEQUENCE [LARGE SCALE GENOMIC DNA]</scope>
    <source>
        <strain evidence="3 4">KJ5</strain>
    </source>
</reference>
<gene>
    <name evidence="3" type="ORF">EKJ_20150</name>
</gene>
<keyword evidence="4" id="KW-1185">Reference proteome</keyword>
<sequence>MRKLPTQFVDKVWGVDRLPSPFPHPSDQAIGEVWFEPPAELDQLLVKYIFASERLSVQAHPDDAQAQAMGLGTNGKSECWVITHAEPGATIAVGFHEQIDAGTMREAALDGSIVDLLVWHEVQPGDAFYIPARTVHAIGGGVSLIEVQQNSDVTFRLFDYGRPRELHLDQGVEVSETGPYPSRLRNRMDGDSGLLVDGPHFRLHYWRCGSGADFPALKPDDALVIPYSGTVSVDGEDLAVGECGLVSEPCNSDLVGNALLLIAQPV</sequence>
<protein>
    <submittedName>
        <fullName evidence="3">Mannose-6-phosphate isomerase</fullName>
    </submittedName>
</protein>
<dbReference type="InterPro" id="IPR011051">
    <property type="entry name" value="RmlC_Cupin_sf"/>
</dbReference>
<evidence type="ECO:0000313" key="4">
    <source>
        <dbReference type="Proteomes" id="UP000290057"/>
    </source>
</evidence>